<reference evidence="2" key="1">
    <citation type="submission" date="2020-11" db="EMBL/GenBank/DDBJ databases">
        <title>Adaptations for nitrogen fixation in a non-lichenized fungal sporocarp promotes dispersal by wood-feeding termites.</title>
        <authorList>
            <consortium name="DOE Joint Genome Institute"/>
            <person name="Koch R.A."/>
            <person name="Yoon G."/>
            <person name="Arayal U."/>
            <person name="Lail K."/>
            <person name="Amirebrahimi M."/>
            <person name="Labutti K."/>
            <person name="Lipzen A."/>
            <person name="Riley R."/>
            <person name="Barry K."/>
            <person name="Henrissat B."/>
            <person name="Grigoriev I.V."/>
            <person name="Herr J.R."/>
            <person name="Aime M.C."/>
        </authorList>
    </citation>
    <scope>NUCLEOTIDE SEQUENCE</scope>
    <source>
        <strain evidence="2">MCA 3950</strain>
    </source>
</reference>
<evidence type="ECO:0000256" key="1">
    <source>
        <dbReference type="SAM" id="Phobius"/>
    </source>
</evidence>
<keyword evidence="1" id="KW-0472">Membrane</keyword>
<dbReference type="EMBL" id="MU250546">
    <property type="protein sequence ID" value="KAG7443234.1"/>
    <property type="molecule type" value="Genomic_DNA"/>
</dbReference>
<dbReference type="Proteomes" id="UP000812287">
    <property type="component" value="Unassembled WGS sequence"/>
</dbReference>
<name>A0A9P7VNS4_9AGAR</name>
<feature type="transmembrane region" description="Helical" evidence="1">
    <location>
        <begin position="16"/>
        <end position="37"/>
    </location>
</feature>
<proteinExistence type="predicted"/>
<keyword evidence="3" id="KW-1185">Reference proteome</keyword>
<keyword evidence="1" id="KW-1133">Transmembrane helix</keyword>
<keyword evidence="1" id="KW-0812">Transmembrane</keyword>
<comment type="caution">
    <text evidence="2">The sequence shown here is derived from an EMBL/GenBank/DDBJ whole genome shotgun (WGS) entry which is preliminary data.</text>
</comment>
<dbReference type="RefSeq" id="XP_043036734.1">
    <property type="nucleotide sequence ID" value="XM_043180548.1"/>
</dbReference>
<gene>
    <name evidence="2" type="ORF">BT62DRAFT_337062</name>
</gene>
<protein>
    <submittedName>
        <fullName evidence="2">Uncharacterized protein</fullName>
    </submittedName>
</protein>
<evidence type="ECO:0000313" key="2">
    <source>
        <dbReference type="EMBL" id="KAG7443234.1"/>
    </source>
</evidence>
<dbReference type="AlphaFoldDB" id="A0A9P7VNS4"/>
<accession>A0A9P7VNS4</accession>
<organism evidence="2 3">
    <name type="scientific">Guyanagaster necrorhizus</name>
    <dbReference type="NCBI Taxonomy" id="856835"/>
    <lineage>
        <taxon>Eukaryota</taxon>
        <taxon>Fungi</taxon>
        <taxon>Dikarya</taxon>
        <taxon>Basidiomycota</taxon>
        <taxon>Agaricomycotina</taxon>
        <taxon>Agaricomycetes</taxon>
        <taxon>Agaricomycetidae</taxon>
        <taxon>Agaricales</taxon>
        <taxon>Marasmiineae</taxon>
        <taxon>Physalacriaceae</taxon>
        <taxon>Guyanagaster</taxon>
    </lineage>
</organism>
<dbReference type="GeneID" id="66102844"/>
<evidence type="ECO:0000313" key="3">
    <source>
        <dbReference type="Proteomes" id="UP000812287"/>
    </source>
</evidence>
<feature type="transmembrane region" description="Helical" evidence="1">
    <location>
        <begin position="49"/>
        <end position="66"/>
    </location>
</feature>
<sequence>MLVGSGRIFSCSCSRFHLLLFAVCICYLCSLFGGPWVTRSYPLRGRHRSLSGIIIFIEIMARIRIFSKMFTTSCDSC</sequence>